<dbReference type="AlphaFoldDB" id="A0ABC9XA51"/>
<gene>
    <name evidence="1" type="ORF">GRJ2_001893500</name>
</gene>
<dbReference type="EMBL" id="BAAFJT010000010">
    <property type="protein sequence ID" value="GAB0194282.1"/>
    <property type="molecule type" value="Genomic_DNA"/>
</dbReference>
<organism evidence="1 2">
    <name type="scientific">Grus japonensis</name>
    <name type="common">Japanese crane</name>
    <name type="synonym">Red-crowned crane</name>
    <dbReference type="NCBI Taxonomy" id="30415"/>
    <lineage>
        <taxon>Eukaryota</taxon>
        <taxon>Metazoa</taxon>
        <taxon>Chordata</taxon>
        <taxon>Craniata</taxon>
        <taxon>Vertebrata</taxon>
        <taxon>Euteleostomi</taxon>
        <taxon>Archelosauria</taxon>
        <taxon>Archosauria</taxon>
        <taxon>Dinosauria</taxon>
        <taxon>Saurischia</taxon>
        <taxon>Theropoda</taxon>
        <taxon>Coelurosauria</taxon>
        <taxon>Aves</taxon>
        <taxon>Neognathae</taxon>
        <taxon>Neoaves</taxon>
        <taxon>Gruiformes</taxon>
        <taxon>Gruidae</taxon>
        <taxon>Grus</taxon>
    </lineage>
</organism>
<keyword evidence="2" id="KW-1185">Reference proteome</keyword>
<protein>
    <submittedName>
        <fullName evidence="1">IQ domain-containing protein H</fullName>
    </submittedName>
</protein>
<evidence type="ECO:0000313" key="2">
    <source>
        <dbReference type="Proteomes" id="UP001623348"/>
    </source>
</evidence>
<proteinExistence type="predicted"/>
<reference evidence="1 2" key="1">
    <citation type="submission" date="2024-06" db="EMBL/GenBank/DDBJ databases">
        <title>The draft genome of Grus japonensis, version 3.</title>
        <authorList>
            <person name="Nabeshima K."/>
            <person name="Suzuki S."/>
            <person name="Onuma M."/>
        </authorList>
    </citation>
    <scope>NUCLEOTIDE SEQUENCE [LARGE SCALE GENOMIC DNA]</scope>
    <source>
        <strain evidence="1 2">451A</strain>
    </source>
</reference>
<name>A0ABC9XA51_GRUJA</name>
<accession>A0ABC9XA51</accession>
<sequence>MAGPVEPGQEAGAVLGQVQEDLHKLKVKNTNLKGNIEAMDISDLEAAIERTELGLRRQMQAARQKTRIF</sequence>
<evidence type="ECO:0000313" key="1">
    <source>
        <dbReference type="EMBL" id="GAB0194282.1"/>
    </source>
</evidence>
<dbReference type="Proteomes" id="UP001623348">
    <property type="component" value="Unassembled WGS sequence"/>
</dbReference>
<comment type="caution">
    <text evidence="1">The sequence shown here is derived from an EMBL/GenBank/DDBJ whole genome shotgun (WGS) entry which is preliminary data.</text>
</comment>